<keyword evidence="2" id="KW-0597">Phosphoprotein</keyword>
<reference evidence="9 10" key="1">
    <citation type="submission" date="2020-06" db="EMBL/GenBank/DDBJ databases">
        <authorList>
            <consortium name="Wellcome Sanger Institute Data Sharing"/>
        </authorList>
    </citation>
    <scope>NUCLEOTIDE SEQUENCE [LARGE SCALE GENOMIC DNA]</scope>
</reference>
<protein>
    <recommendedName>
        <fullName evidence="8">SOGA coiled-coil domain-containing protein</fullName>
    </recommendedName>
</protein>
<keyword evidence="3 5" id="KW-0175">Coiled coil</keyword>
<dbReference type="GO" id="GO:0016020">
    <property type="term" value="C:membrane"/>
    <property type="evidence" value="ECO:0007669"/>
    <property type="project" value="UniProtKB-SubCell"/>
</dbReference>
<feature type="region of interest" description="Disordered" evidence="6">
    <location>
        <begin position="1"/>
        <end position="33"/>
    </location>
</feature>
<evidence type="ECO:0000256" key="6">
    <source>
        <dbReference type="SAM" id="MobiDB-lite"/>
    </source>
</evidence>
<sequence>ATEIQAEREMDSESHPEASPDVGPEMERLTEENEELKLEIAELRAEMDEMRDSFFEEDTRQLQEVRRDLERANKSCRILQYRLRKTERRRERSAQSGEADEELVRGLEQDLKVAKDVSVRLHRELQRVEEAQKLTEQENDRLRENIVQLQVSRQALLNQEKGTASRDELGPEEKSPPSEEDSKDLRCHLSLMNEEAELLRKNMVTLAKEKEKAEQQVQQYLALYGELLPPPPQNTLPHLKGEMAGPPSMRESELKLRLRLVEEEADALSRKIVELELESRGLRAELSDMREEEYGGGVKQPGQSELREQLLLLEEEVELLRRSNAEAEQRNIQITEELITLREGGTGAESTQEELRVARKQLNSLAGKLLQLQAEKQQQLSTPRPASDIVRLPDSHTDVVKSRDPNSRQREGPIGGESDSEETRGTRLLLHEPGPIKQSRQETIGHKHMMNIHLEAERLGGTIEQLISETNAIISIASRPQPGPPAEEDSGSVAREQELLQRINGQMKGFQSNLHGFMQSLQIPGSQEQDPHERLSMFQPIISLIFVLLMFSSLSYATIFKLVFLFTLFFVL</sequence>
<evidence type="ECO:0000313" key="10">
    <source>
        <dbReference type="Proteomes" id="UP000694580"/>
    </source>
</evidence>
<feature type="transmembrane region" description="Helical" evidence="7">
    <location>
        <begin position="541"/>
        <end position="571"/>
    </location>
</feature>
<keyword evidence="7" id="KW-0812">Transmembrane</keyword>
<dbReference type="Proteomes" id="UP000694580">
    <property type="component" value="Chromosome 14"/>
</dbReference>
<dbReference type="PANTHER" id="PTHR15742">
    <property type="entry name" value="GIRDIN"/>
    <property type="match status" value="1"/>
</dbReference>
<feature type="compositionally biased region" description="Basic and acidic residues" evidence="6">
    <location>
        <begin position="163"/>
        <end position="177"/>
    </location>
</feature>
<feature type="region of interest" description="Disordered" evidence="6">
    <location>
        <begin position="157"/>
        <end position="184"/>
    </location>
</feature>
<reference evidence="9" key="2">
    <citation type="submission" date="2025-08" db="UniProtKB">
        <authorList>
            <consortium name="Ensembl"/>
        </authorList>
    </citation>
    <scope>IDENTIFICATION</scope>
</reference>
<feature type="coiled-coil region" evidence="5">
    <location>
        <begin position="251"/>
        <end position="375"/>
    </location>
</feature>
<accession>A0AAY4DM31</accession>
<feature type="compositionally biased region" description="Basic and acidic residues" evidence="6">
    <location>
        <begin position="1"/>
        <end position="18"/>
    </location>
</feature>
<keyword evidence="7" id="KW-1133">Transmembrane helix</keyword>
<dbReference type="InterPro" id="IPR027881">
    <property type="entry name" value="SOGA_CC"/>
</dbReference>
<feature type="domain" description="SOGA coiled-coil" evidence="8">
    <location>
        <begin position="181"/>
        <end position="282"/>
    </location>
</feature>
<evidence type="ECO:0000259" key="8">
    <source>
        <dbReference type="Pfam" id="PF11365"/>
    </source>
</evidence>
<organism evidence="9 10">
    <name type="scientific">Denticeps clupeoides</name>
    <name type="common">denticle herring</name>
    <dbReference type="NCBI Taxonomy" id="299321"/>
    <lineage>
        <taxon>Eukaryota</taxon>
        <taxon>Metazoa</taxon>
        <taxon>Chordata</taxon>
        <taxon>Craniata</taxon>
        <taxon>Vertebrata</taxon>
        <taxon>Euteleostomi</taxon>
        <taxon>Actinopterygii</taxon>
        <taxon>Neopterygii</taxon>
        <taxon>Teleostei</taxon>
        <taxon>Clupei</taxon>
        <taxon>Clupeiformes</taxon>
        <taxon>Denticipitoidei</taxon>
        <taxon>Denticipitidae</taxon>
        <taxon>Denticeps</taxon>
    </lineage>
</organism>
<dbReference type="PANTHER" id="PTHR15742:SF5">
    <property type="entry name" value="GIRDIN"/>
    <property type="match status" value="1"/>
</dbReference>
<evidence type="ECO:0000256" key="7">
    <source>
        <dbReference type="SAM" id="Phobius"/>
    </source>
</evidence>
<evidence type="ECO:0000256" key="2">
    <source>
        <dbReference type="ARBA" id="ARBA00022553"/>
    </source>
</evidence>
<dbReference type="AlphaFoldDB" id="A0AAY4DM31"/>
<proteinExistence type="predicted"/>
<dbReference type="InterPro" id="IPR049885">
    <property type="entry name" value="MTCL1-3"/>
</dbReference>
<name>A0AAY4DM31_9TELE</name>
<keyword evidence="4 7" id="KW-0472">Membrane</keyword>
<gene>
    <name evidence="9" type="primary">LOC114803142</name>
</gene>
<evidence type="ECO:0000256" key="3">
    <source>
        <dbReference type="ARBA" id="ARBA00023054"/>
    </source>
</evidence>
<evidence type="ECO:0000256" key="4">
    <source>
        <dbReference type="ARBA" id="ARBA00023136"/>
    </source>
</evidence>
<evidence type="ECO:0000256" key="1">
    <source>
        <dbReference type="ARBA" id="ARBA00004370"/>
    </source>
</evidence>
<dbReference type="Pfam" id="PF11365">
    <property type="entry name" value="SOGA"/>
    <property type="match status" value="1"/>
</dbReference>
<feature type="compositionally biased region" description="Basic and acidic residues" evidence="6">
    <location>
        <begin position="391"/>
        <end position="411"/>
    </location>
</feature>
<comment type="subcellular location">
    <subcellularLocation>
        <location evidence="1">Membrane</location>
    </subcellularLocation>
</comment>
<dbReference type="GO" id="GO:0010506">
    <property type="term" value="P:regulation of autophagy"/>
    <property type="evidence" value="ECO:0007669"/>
    <property type="project" value="InterPro"/>
</dbReference>
<evidence type="ECO:0000313" key="9">
    <source>
        <dbReference type="Ensembl" id="ENSDCDP00010046483.1"/>
    </source>
</evidence>
<reference evidence="9" key="3">
    <citation type="submission" date="2025-09" db="UniProtKB">
        <authorList>
            <consortium name="Ensembl"/>
        </authorList>
    </citation>
    <scope>IDENTIFICATION</scope>
</reference>
<dbReference type="GeneTree" id="ENSGT00950000182982"/>
<keyword evidence="10" id="KW-1185">Reference proteome</keyword>
<dbReference type="Ensembl" id="ENSDCDT00010056686.1">
    <property type="protein sequence ID" value="ENSDCDP00010046483.1"/>
    <property type="gene ID" value="ENSDCDG00010028387.1"/>
</dbReference>
<evidence type="ECO:0000256" key="5">
    <source>
        <dbReference type="SAM" id="Coils"/>
    </source>
</evidence>
<feature type="region of interest" description="Disordered" evidence="6">
    <location>
        <begin position="376"/>
        <end position="427"/>
    </location>
</feature>
<dbReference type="GO" id="GO:0005615">
    <property type="term" value="C:extracellular space"/>
    <property type="evidence" value="ECO:0007669"/>
    <property type="project" value="InterPro"/>
</dbReference>
<feature type="coiled-coil region" evidence="5">
    <location>
        <begin position="189"/>
        <end position="223"/>
    </location>
</feature>